<gene>
    <name evidence="1" type="ORF">TTHT_1059</name>
</gene>
<dbReference type="Pfam" id="PF19777">
    <property type="entry name" value="DUF6263"/>
    <property type="match status" value="1"/>
</dbReference>
<dbReference type="KEGG" id="thyd:TTHT_1059"/>
<reference evidence="1 2" key="1">
    <citation type="journal article" date="2012" name="Extremophiles">
        <title>Thermotomaculum hydrothermale gen. nov., sp. nov., a novel heterotrophic thermophile within the phylum Acidobacteria from a deep-sea hydrothermal vent chimney in the Southern Okinawa Trough.</title>
        <authorList>
            <person name="Izumi H."/>
            <person name="Nunoura T."/>
            <person name="Miyazaki M."/>
            <person name="Mino S."/>
            <person name="Toki T."/>
            <person name="Takai K."/>
            <person name="Sako Y."/>
            <person name="Sawabe T."/>
            <person name="Nakagawa S."/>
        </authorList>
    </citation>
    <scope>NUCLEOTIDE SEQUENCE [LARGE SCALE GENOMIC DNA]</scope>
    <source>
        <strain evidence="1 2">AC55</strain>
    </source>
</reference>
<dbReference type="InterPro" id="IPR046230">
    <property type="entry name" value="DUF6263"/>
</dbReference>
<sequence>MRKILVISFCFFVLPLFSYQLKLNINKGDEFIYSIKKSQAMETGNGQNIYRNETESELVFNVKVVDSTKTEITLSFQLKKGKLKIKSPLGTNEFDTDKFENYPQNPFLATLVEMKSNPLTYVFDKTDFKVKRVSGFEKVIESVLENLKFKDKSLKKKIKKSLKNKNVGKSYGLDFNLFPYLNREITEGKEFAVNQDFEQGNSKIKAKVIYKVEKITDNSVLFKIKSDFELPEMEKNIKGLKAINYLKGEQKGSVTVNKDTGLPSFYSVKQSANGYLFFKETGEKIPFKVRTIVIIRFEKAK</sequence>
<dbReference type="Proteomes" id="UP000595564">
    <property type="component" value="Chromosome"/>
</dbReference>
<protein>
    <submittedName>
        <fullName evidence="1">Uncharacterized protein</fullName>
    </submittedName>
</protein>
<name>A0A7R6SZC5_9BACT</name>
<dbReference type="RefSeq" id="WP_201328950.1">
    <property type="nucleotide sequence ID" value="NZ_AP017470.1"/>
</dbReference>
<dbReference type="AlphaFoldDB" id="A0A7R6SZC5"/>
<evidence type="ECO:0000313" key="2">
    <source>
        <dbReference type="Proteomes" id="UP000595564"/>
    </source>
</evidence>
<keyword evidence="2" id="KW-1185">Reference proteome</keyword>
<evidence type="ECO:0000313" key="1">
    <source>
        <dbReference type="EMBL" id="BBB32597.1"/>
    </source>
</evidence>
<accession>A0A7R6SZC5</accession>
<proteinExistence type="predicted"/>
<organism evidence="1 2">
    <name type="scientific">Thermotomaculum hydrothermale</name>
    <dbReference type="NCBI Taxonomy" id="981385"/>
    <lineage>
        <taxon>Bacteria</taxon>
        <taxon>Pseudomonadati</taxon>
        <taxon>Acidobacteriota</taxon>
        <taxon>Holophagae</taxon>
        <taxon>Thermotomaculales</taxon>
        <taxon>Thermotomaculaceae</taxon>
        <taxon>Thermotomaculum</taxon>
    </lineage>
</organism>
<dbReference type="EMBL" id="AP017470">
    <property type="protein sequence ID" value="BBB32597.1"/>
    <property type="molecule type" value="Genomic_DNA"/>
</dbReference>